<feature type="region of interest" description="Disordered" evidence="9">
    <location>
        <begin position="813"/>
        <end position="837"/>
    </location>
</feature>
<evidence type="ECO:0000313" key="11">
    <source>
        <dbReference type="EMBL" id="EDQ87070.1"/>
    </source>
</evidence>
<dbReference type="PANTHER" id="PTHR12124">
    <property type="entry name" value="POLYMYOSITIS/SCLERODERMA AUTOANTIGEN-RELATED"/>
    <property type="match status" value="1"/>
</dbReference>
<dbReference type="InterPro" id="IPR012588">
    <property type="entry name" value="Exosome-assoc_fac_Rrp6_N"/>
</dbReference>
<dbReference type="GO" id="GO:0000176">
    <property type="term" value="C:nuclear exosome (RNase complex)"/>
    <property type="evidence" value="ECO:0000318"/>
    <property type="project" value="GO_Central"/>
</dbReference>
<dbReference type="FunCoup" id="A9V5N1">
    <property type="interactions" value="1543"/>
</dbReference>
<dbReference type="GO" id="GO:0003727">
    <property type="term" value="F:single-stranded RNA binding"/>
    <property type="evidence" value="ECO:0000318"/>
    <property type="project" value="GO_Central"/>
</dbReference>
<dbReference type="InterPro" id="IPR002562">
    <property type="entry name" value="3'-5'_exonuclease_dom"/>
</dbReference>
<keyword evidence="7" id="KW-0539">Nucleus</keyword>
<dbReference type="InterPro" id="IPR012337">
    <property type="entry name" value="RNaseH-like_sf"/>
</dbReference>
<dbReference type="Proteomes" id="UP000001357">
    <property type="component" value="Unassembled WGS sequence"/>
</dbReference>
<dbReference type="GO" id="GO:0071039">
    <property type="term" value="P:nuclear polyadenylation-dependent CUT catabolic process"/>
    <property type="evidence" value="ECO:0000318"/>
    <property type="project" value="GO_Central"/>
</dbReference>
<keyword evidence="5" id="KW-0271">Exosome</keyword>
<dbReference type="SUPFAM" id="SSF47819">
    <property type="entry name" value="HRDC-like"/>
    <property type="match status" value="1"/>
</dbReference>
<proteinExistence type="inferred from homology"/>
<dbReference type="PROSITE" id="PS50967">
    <property type="entry name" value="HRDC"/>
    <property type="match status" value="1"/>
</dbReference>
<dbReference type="FunFam" id="3.30.420.10:FF:000059">
    <property type="entry name" value="Exosome complex exonuclease Rrp6"/>
    <property type="match status" value="1"/>
</dbReference>
<dbReference type="CDD" id="cd06147">
    <property type="entry name" value="Rrp6p_like_exo"/>
    <property type="match status" value="1"/>
</dbReference>
<dbReference type="GO" id="GO:0071044">
    <property type="term" value="P:histone mRNA catabolic process"/>
    <property type="evidence" value="ECO:0000318"/>
    <property type="project" value="GO_Central"/>
</dbReference>
<feature type="compositionally biased region" description="Polar residues" evidence="9">
    <location>
        <begin position="135"/>
        <end position="144"/>
    </location>
</feature>
<dbReference type="eggNOG" id="KOG2206">
    <property type="taxonomic scope" value="Eukaryota"/>
</dbReference>
<dbReference type="GO" id="GO:0071040">
    <property type="term" value="P:nuclear polyadenylation-dependent antisense transcript catabolic process"/>
    <property type="evidence" value="ECO:0000318"/>
    <property type="project" value="GO_Central"/>
</dbReference>
<gene>
    <name evidence="11" type="ORF">MONBRDRAFT_33488</name>
</gene>
<keyword evidence="4" id="KW-0378">Hydrolase</keyword>
<dbReference type="InterPro" id="IPR036397">
    <property type="entry name" value="RNaseH_sf"/>
</dbReference>
<evidence type="ECO:0000256" key="4">
    <source>
        <dbReference type="ARBA" id="ARBA00022801"/>
    </source>
</evidence>
<feature type="region of interest" description="Disordered" evidence="9">
    <location>
        <begin position="722"/>
        <end position="749"/>
    </location>
</feature>
<dbReference type="InParanoid" id="A9V5N1"/>
<accession>A9V5N1</accession>
<dbReference type="PANTHER" id="PTHR12124:SF47">
    <property type="entry name" value="EXOSOME COMPONENT 10"/>
    <property type="match status" value="1"/>
</dbReference>
<dbReference type="GO" id="GO:0071036">
    <property type="term" value="P:nuclear polyadenylation-dependent snoRNA catabolic process"/>
    <property type="evidence" value="ECO:0000318"/>
    <property type="project" value="GO_Central"/>
</dbReference>
<dbReference type="GO" id="GO:0000166">
    <property type="term" value="F:nucleotide binding"/>
    <property type="evidence" value="ECO:0007669"/>
    <property type="project" value="InterPro"/>
</dbReference>
<evidence type="ECO:0000256" key="9">
    <source>
        <dbReference type="SAM" id="MobiDB-lite"/>
    </source>
</evidence>
<protein>
    <recommendedName>
        <fullName evidence="10">HRDC domain-containing protein</fullName>
    </recommendedName>
</protein>
<dbReference type="OMA" id="SIDECAN"/>
<keyword evidence="6" id="KW-0269">Exonuclease</keyword>
<dbReference type="GO" id="GO:0000467">
    <property type="term" value="P:exonucleolytic trimming to generate mature 3'-end of 5.8S rRNA from tricistronic rRNA transcript (SSU-rRNA, 5.8S rRNA, LSU-rRNA)"/>
    <property type="evidence" value="ECO:0000318"/>
    <property type="project" value="GO_Central"/>
</dbReference>
<keyword evidence="3" id="KW-0540">Nuclease</keyword>
<dbReference type="GO" id="GO:0071035">
    <property type="term" value="P:nuclear polyadenylation-dependent rRNA catabolic process"/>
    <property type="evidence" value="ECO:0000318"/>
    <property type="project" value="GO_Central"/>
</dbReference>
<evidence type="ECO:0000256" key="6">
    <source>
        <dbReference type="ARBA" id="ARBA00022839"/>
    </source>
</evidence>
<comment type="similarity">
    <text evidence="8">Belongs to the exosome component 10/RRP6 family.</text>
</comment>
<reference evidence="11 12" key="1">
    <citation type="journal article" date="2008" name="Nature">
        <title>The genome of the choanoflagellate Monosiga brevicollis and the origin of metazoans.</title>
        <authorList>
            <consortium name="JGI Sequencing"/>
            <person name="King N."/>
            <person name="Westbrook M.J."/>
            <person name="Young S.L."/>
            <person name="Kuo A."/>
            <person name="Abedin M."/>
            <person name="Chapman J."/>
            <person name="Fairclough S."/>
            <person name="Hellsten U."/>
            <person name="Isogai Y."/>
            <person name="Letunic I."/>
            <person name="Marr M."/>
            <person name="Pincus D."/>
            <person name="Putnam N."/>
            <person name="Rokas A."/>
            <person name="Wright K.J."/>
            <person name="Zuzow R."/>
            <person name="Dirks W."/>
            <person name="Good M."/>
            <person name="Goodstein D."/>
            <person name="Lemons D."/>
            <person name="Li W."/>
            <person name="Lyons J.B."/>
            <person name="Morris A."/>
            <person name="Nichols S."/>
            <person name="Richter D.J."/>
            <person name="Salamov A."/>
            <person name="Bork P."/>
            <person name="Lim W.A."/>
            <person name="Manning G."/>
            <person name="Miller W.T."/>
            <person name="McGinnis W."/>
            <person name="Shapiro H."/>
            <person name="Tjian R."/>
            <person name="Grigoriev I.V."/>
            <person name="Rokhsar D."/>
        </authorList>
    </citation>
    <scope>NUCLEOTIDE SEQUENCE [LARGE SCALE GENOMIC DNA]</scope>
    <source>
        <strain evidence="12">MX1 / ATCC 50154</strain>
    </source>
</reference>
<dbReference type="SMART" id="SM00474">
    <property type="entry name" value="35EXOc"/>
    <property type="match status" value="1"/>
</dbReference>
<evidence type="ECO:0000256" key="1">
    <source>
        <dbReference type="ARBA" id="ARBA00004123"/>
    </source>
</evidence>
<dbReference type="GO" id="GO:0071051">
    <property type="term" value="P:poly(A)-dependent snoRNA 3'-end processing"/>
    <property type="evidence" value="ECO:0000318"/>
    <property type="project" value="GO_Central"/>
</dbReference>
<dbReference type="InterPro" id="IPR049559">
    <property type="entry name" value="Rrp6p-like_exo"/>
</dbReference>
<dbReference type="InterPro" id="IPR010997">
    <property type="entry name" value="HRDC-like_sf"/>
</dbReference>
<evidence type="ECO:0000256" key="2">
    <source>
        <dbReference type="ARBA" id="ARBA00022552"/>
    </source>
</evidence>
<dbReference type="GO" id="GO:0000175">
    <property type="term" value="F:3'-5'-RNA exonuclease activity"/>
    <property type="evidence" value="ECO:0000318"/>
    <property type="project" value="GO_Central"/>
</dbReference>
<dbReference type="FunFam" id="1.10.150.80:FF:000001">
    <property type="entry name" value="Putative exosome component 10"/>
    <property type="match status" value="1"/>
</dbReference>
<name>A9V5N1_MONBE</name>
<dbReference type="Pfam" id="PF01612">
    <property type="entry name" value="DNA_pol_A_exo1"/>
    <property type="match status" value="1"/>
</dbReference>
<evidence type="ECO:0000256" key="7">
    <source>
        <dbReference type="ARBA" id="ARBA00023242"/>
    </source>
</evidence>
<feature type="region of interest" description="Disordered" evidence="9">
    <location>
        <begin position="780"/>
        <end position="799"/>
    </location>
</feature>
<dbReference type="Pfam" id="PF08066">
    <property type="entry name" value="PMC2NT"/>
    <property type="match status" value="1"/>
</dbReference>
<dbReference type="EMBL" id="CH991561">
    <property type="protein sequence ID" value="EDQ87070.1"/>
    <property type="molecule type" value="Genomic_DNA"/>
</dbReference>
<dbReference type="Gene3D" id="3.30.420.10">
    <property type="entry name" value="Ribonuclease H-like superfamily/Ribonuclease H"/>
    <property type="match status" value="1"/>
</dbReference>
<dbReference type="GeneID" id="5893271"/>
<dbReference type="InterPro" id="IPR002121">
    <property type="entry name" value="HRDC_dom"/>
</dbReference>
<evidence type="ECO:0000259" key="10">
    <source>
        <dbReference type="PROSITE" id="PS50967"/>
    </source>
</evidence>
<dbReference type="GO" id="GO:0071037">
    <property type="term" value="P:nuclear polyadenylation-dependent snRNA catabolic process"/>
    <property type="evidence" value="ECO:0000318"/>
    <property type="project" value="GO_Central"/>
</dbReference>
<dbReference type="KEGG" id="mbr:MONBRDRAFT_33488"/>
<dbReference type="SUPFAM" id="SSF53098">
    <property type="entry name" value="Ribonuclease H-like"/>
    <property type="match status" value="1"/>
</dbReference>
<evidence type="ECO:0000256" key="8">
    <source>
        <dbReference type="ARBA" id="ARBA00043957"/>
    </source>
</evidence>
<feature type="region of interest" description="Disordered" evidence="9">
    <location>
        <begin position="123"/>
        <end position="144"/>
    </location>
</feature>
<dbReference type="STRING" id="81824.A9V5N1"/>
<dbReference type="RefSeq" id="XP_001748013.1">
    <property type="nucleotide sequence ID" value="XM_001747961.1"/>
</dbReference>
<dbReference type="GO" id="GO:0005730">
    <property type="term" value="C:nucleolus"/>
    <property type="evidence" value="ECO:0000318"/>
    <property type="project" value="GO_Central"/>
</dbReference>
<dbReference type="GO" id="GO:0071038">
    <property type="term" value="P:TRAMP-dependent tRNA surveillance pathway"/>
    <property type="evidence" value="ECO:0000318"/>
    <property type="project" value="GO_Central"/>
</dbReference>
<keyword evidence="12" id="KW-1185">Reference proteome</keyword>
<feature type="domain" description="HRDC" evidence="10">
    <location>
        <begin position="481"/>
        <end position="561"/>
    </location>
</feature>
<comment type="subcellular location">
    <subcellularLocation>
        <location evidence="1">Nucleus</location>
    </subcellularLocation>
</comment>
<evidence type="ECO:0000313" key="12">
    <source>
        <dbReference type="Proteomes" id="UP000001357"/>
    </source>
</evidence>
<dbReference type="SMART" id="SM00341">
    <property type="entry name" value="HRDC"/>
    <property type="match status" value="1"/>
</dbReference>
<dbReference type="InterPro" id="IPR045092">
    <property type="entry name" value="Rrp6-like"/>
</dbReference>
<evidence type="ECO:0000256" key="3">
    <source>
        <dbReference type="ARBA" id="ARBA00022722"/>
    </source>
</evidence>
<evidence type="ECO:0000256" key="5">
    <source>
        <dbReference type="ARBA" id="ARBA00022835"/>
    </source>
</evidence>
<keyword evidence="2" id="KW-0698">rRNA processing</keyword>
<feature type="region of interest" description="Disordered" evidence="9">
    <location>
        <begin position="671"/>
        <end position="697"/>
    </location>
</feature>
<sequence>MDVQADFHDAFVPGHATFEDFNTALSSALITGTKASHQLPKNHDHDFHMMEAGFKERAIKLQDRLARLLHASLDAIGPEGGVAAGLPSDLDDIHDALSTSLDAVYERVDIACDEVLGAREKERQALKSSTSSTTLQRRSGAWNQSSARNAVTVMHAQNVQRPQLRFQVPVDNSATPFVPRLVEKPHASAPLDLTLVPVGSTSTGGEADSLMVDHLEKLGLRDQANTGFDTYCPHPYLTELNEFEVPQHQLQPHEERLYGDLEQTTCTWVGTREALVGLIERLKSVSELAIDLEAHSYRTYQGFTCLMQLSTRSEDYLIDTLALRDDLKLLNVIFADPAILKVLHGADSDILWLQRDHSLYIVNMFDTGQATRVLNFPRHSLAWLLQHYCNFKADKKYQLADWRVRPLSEEMLHYARCDTHFLLYIYDRLHSELLAQGNEQANLLRAVYQRSKELCLQRYEKPFYSQATAEDALNRMSRSLVPSAVELFMALHAWRDQVARDEDESPRYVLPDHMLLELASRAPTETGQILACCQPIPPLVRVNVQLIQDIILTKGEAIHAMMASSNRFYAADATDFHGGHEETVRRVHRFDKQFLGAQDHGHLFRKPSLTFAVPASAPVAKSQYKGRKLAAEVLASLGSERIFTEVPEEHRGALDHAKDYEARLEALRQKATDAAAGADESTAGSNAVPDESSAGTNRASAIAINDSDDDLDIVALADRLNASPPEQGDEQPSKKGKHPKQDKSLKKTVQAADVKRYAYTTSGEEFAQGSSAARAQVNPMALGESKPKVSLGMSRSPPPTLVESLKTQWCFAQKSKRDNGSKTRKSVHKSFSFKTGR</sequence>
<dbReference type="Gene3D" id="1.10.150.80">
    <property type="entry name" value="HRDC domain"/>
    <property type="match status" value="1"/>
</dbReference>
<organism evidence="11 12">
    <name type="scientific">Monosiga brevicollis</name>
    <name type="common">Choanoflagellate</name>
    <dbReference type="NCBI Taxonomy" id="81824"/>
    <lineage>
        <taxon>Eukaryota</taxon>
        <taxon>Choanoflagellata</taxon>
        <taxon>Craspedida</taxon>
        <taxon>Salpingoecidae</taxon>
        <taxon>Monosiga</taxon>
    </lineage>
</organism>
<dbReference type="InterPro" id="IPR044876">
    <property type="entry name" value="HRDC_dom_sf"/>
</dbReference>
<dbReference type="AlphaFoldDB" id="A9V5N1"/>
<dbReference type="Pfam" id="PF00570">
    <property type="entry name" value="HRDC"/>
    <property type="match status" value="1"/>
</dbReference>